<sequence length="92" mass="10786">MIVYAECTFFIPDVHSLKEKRSVLKRMTDRVKNEFNVSIAEIDHQNLWQRTTVGLVSIASSKEAAEGETRRAIRFLESNPDWEMTDLMLDYY</sequence>
<dbReference type="InterPro" id="IPR007546">
    <property type="entry name" value="DUF503"/>
</dbReference>
<proteinExistence type="predicted"/>
<organism evidence="1 2">
    <name type="scientific">Sporosarcina luteola</name>
    <dbReference type="NCBI Taxonomy" id="582850"/>
    <lineage>
        <taxon>Bacteria</taxon>
        <taxon>Bacillati</taxon>
        <taxon>Bacillota</taxon>
        <taxon>Bacilli</taxon>
        <taxon>Bacillales</taxon>
        <taxon>Caryophanaceae</taxon>
        <taxon>Sporosarcina</taxon>
    </lineage>
</organism>
<dbReference type="Proteomes" id="UP000321901">
    <property type="component" value="Unassembled WGS sequence"/>
</dbReference>
<evidence type="ECO:0000313" key="2">
    <source>
        <dbReference type="Proteomes" id="UP000321901"/>
    </source>
</evidence>
<comment type="caution">
    <text evidence="1">The sequence shown here is derived from an EMBL/GenBank/DDBJ whole genome shotgun (WGS) entry which is preliminary data.</text>
</comment>
<gene>
    <name evidence="1" type="primary">ylxP</name>
    <name evidence="1" type="ORF">SLU01_02960</name>
</gene>
<dbReference type="OrthoDB" id="9809023at2"/>
<reference evidence="1 2" key="1">
    <citation type="submission" date="2019-07" db="EMBL/GenBank/DDBJ databases">
        <title>Whole genome shotgun sequence of Sporosarcina luteola NBRC 105378.</title>
        <authorList>
            <person name="Hosoyama A."/>
            <person name="Uohara A."/>
            <person name="Ohji S."/>
            <person name="Ichikawa N."/>
        </authorList>
    </citation>
    <scope>NUCLEOTIDE SEQUENCE [LARGE SCALE GENOMIC DNA]</scope>
    <source>
        <strain evidence="1 2">NBRC 105378</strain>
    </source>
</reference>
<protein>
    <recommendedName>
        <fullName evidence="3">DUF503 domain-containing protein</fullName>
    </recommendedName>
</protein>
<dbReference type="AlphaFoldDB" id="A0A511Z3F5"/>
<name>A0A511Z3F5_9BACL</name>
<keyword evidence="2" id="KW-1185">Reference proteome</keyword>
<evidence type="ECO:0000313" key="1">
    <source>
        <dbReference type="EMBL" id="GEN81984.1"/>
    </source>
</evidence>
<dbReference type="Pfam" id="PF04456">
    <property type="entry name" value="DUF503"/>
    <property type="match status" value="1"/>
</dbReference>
<dbReference type="Gene3D" id="3.30.70.1120">
    <property type="entry name" value="TT1725-like"/>
    <property type="match status" value="1"/>
</dbReference>
<dbReference type="EMBL" id="BJYL01000004">
    <property type="protein sequence ID" value="GEN81984.1"/>
    <property type="molecule type" value="Genomic_DNA"/>
</dbReference>
<dbReference type="SUPFAM" id="SSF103007">
    <property type="entry name" value="Hypothetical protein TT1725"/>
    <property type="match status" value="1"/>
</dbReference>
<dbReference type="PANTHER" id="PTHR36441">
    <property type="entry name" value="HYPOTHETICAL CYTOSOLIC PROTEIN"/>
    <property type="match status" value="1"/>
</dbReference>
<dbReference type="InterPro" id="IPR036746">
    <property type="entry name" value="TT1725-like_sf"/>
</dbReference>
<evidence type="ECO:0008006" key="3">
    <source>
        <dbReference type="Google" id="ProtNLM"/>
    </source>
</evidence>
<accession>A0A511Z3F5</accession>
<dbReference type="PANTHER" id="PTHR36441:SF1">
    <property type="entry name" value="DUF503 DOMAIN-CONTAINING PROTEIN"/>
    <property type="match status" value="1"/>
</dbReference>
<dbReference type="RefSeq" id="WP_147054596.1">
    <property type="nucleotide sequence ID" value="NZ_BJYL01000004.1"/>
</dbReference>